<dbReference type="Pfam" id="PF01408">
    <property type="entry name" value="GFO_IDH_MocA"/>
    <property type="match status" value="1"/>
</dbReference>
<evidence type="ECO:0000313" key="4">
    <source>
        <dbReference type="Proteomes" id="UP000661077"/>
    </source>
</evidence>
<dbReference type="RefSeq" id="WP_203168347.1">
    <property type="nucleotide sequence ID" value="NZ_JAEVLS010000003.1"/>
</dbReference>
<name>A0ABS1WZ36_9GAMM</name>
<evidence type="ECO:0000259" key="1">
    <source>
        <dbReference type="Pfam" id="PF01370"/>
    </source>
</evidence>
<organism evidence="3 4">
    <name type="scientific">Steroidobacter gossypii</name>
    <dbReference type="NCBI Taxonomy" id="2805490"/>
    <lineage>
        <taxon>Bacteria</taxon>
        <taxon>Pseudomonadati</taxon>
        <taxon>Pseudomonadota</taxon>
        <taxon>Gammaproteobacteria</taxon>
        <taxon>Steroidobacterales</taxon>
        <taxon>Steroidobacteraceae</taxon>
        <taxon>Steroidobacter</taxon>
    </lineage>
</organism>
<dbReference type="InterPro" id="IPR036291">
    <property type="entry name" value="NAD(P)-bd_dom_sf"/>
</dbReference>
<protein>
    <submittedName>
        <fullName evidence="3">Gfo/Idh/MocA family oxidoreductase</fullName>
    </submittedName>
</protein>
<evidence type="ECO:0000259" key="2">
    <source>
        <dbReference type="Pfam" id="PF01408"/>
    </source>
</evidence>
<gene>
    <name evidence="3" type="ORF">JM946_16000</name>
</gene>
<comment type="caution">
    <text evidence="3">The sequence shown here is derived from an EMBL/GenBank/DDBJ whole genome shotgun (WGS) entry which is preliminary data.</text>
</comment>
<evidence type="ECO:0000313" key="3">
    <source>
        <dbReference type="EMBL" id="MBM0106236.1"/>
    </source>
</evidence>
<keyword evidence="4" id="KW-1185">Reference proteome</keyword>
<dbReference type="PANTHER" id="PTHR43377:SF1">
    <property type="entry name" value="BILIVERDIN REDUCTASE A"/>
    <property type="match status" value="1"/>
</dbReference>
<dbReference type="InterPro" id="IPR001509">
    <property type="entry name" value="Epimerase_deHydtase"/>
</dbReference>
<reference evidence="3 4" key="1">
    <citation type="journal article" date="2021" name="Int. J. Syst. Evol. Microbiol.">
        <title>Steroidobacter gossypii sp. nov., isolated from soil of cotton cropping field.</title>
        <authorList>
            <person name="Huang R."/>
            <person name="Yang S."/>
            <person name="Zhen C."/>
            <person name="Liu W."/>
        </authorList>
    </citation>
    <scope>NUCLEOTIDE SEQUENCE [LARGE SCALE GENOMIC DNA]</scope>
    <source>
        <strain evidence="3 4">S1-65</strain>
    </source>
</reference>
<dbReference type="InterPro" id="IPR051450">
    <property type="entry name" value="Gfo/Idh/MocA_Oxidoreductases"/>
</dbReference>
<dbReference type="Pfam" id="PF01370">
    <property type="entry name" value="Epimerase"/>
    <property type="match status" value="1"/>
</dbReference>
<feature type="domain" description="Gfo/Idh/MocA-like oxidoreductase N-terminal" evidence="2">
    <location>
        <begin position="5"/>
        <end position="120"/>
    </location>
</feature>
<proteinExistence type="predicted"/>
<dbReference type="Proteomes" id="UP000661077">
    <property type="component" value="Unassembled WGS sequence"/>
</dbReference>
<dbReference type="Gene3D" id="3.30.360.10">
    <property type="entry name" value="Dihydrodipicolinate Reductase, domain 2"/>
    <property type="match status" value="1"/>
</dbReference>
<dbReference type="SUPFAM" id="SSF51735">
    <property type="entry name" value="NAD(P)-binding Rossmann-fold domains"/>
    <property type="match status" value="2"/>
</dbReference>
<dbReference type="InterPro" id="IPR000683">
    <property type="entry name" value="Gfo/Idh/MocA-like_OxRdtase_N"/>
</dbReference>
<dbReference type="PANTHER" id="PTHR43377">
    <property type="entry name" value="BILIVERDIN REDUCTASE A"/>
    <property type="match status" value="1"/>
</dbReference>
<dbReference type="Gene3D" id="3.40.50.720">
    <property type="entry name" value="NAD(P)-binding Rossmann-like Domain"/>
    <property type="match status" value="2"/>
</dbReference>
<feature type="domain" description="NAD-dependent epimerase/dehydratase" evidence="1">
    <location>
        <begin position="370"/>
        <end position="530"/>
    </location>
</feature>
<dbReference type="EMBL" id="JAEVLS010000003">
    <property type="protein sequence ID" value="MBM0106236.1"/>
    <property type="molecule type" value="Genomic_DNA"/>
</dbReference>
<sequence>MSKELRVAILGGGKMAQKHGTAIRLQPGARFVAVGDPFLTAEEIKERFGADIQAYADAATLLQEVKPDIVHIVTPPHTHYELAKQCLLAGASVYVEKPFALNRREAAEILDLAASRGLRACAAHQVLFQRAGQLYQQYLPMIGDLIHVESYFSFKPVRRRPDGGAPLSAVDQLIDILPHPVYLLLSALEHEPGAMPQLASFEVAHEGEVRAVIRSGKTLATLIVTLRGRPVESYLRVVGTNGSVTADFILGDIVKSFGPGASAPAVVFKPFSQSSQKFWGSVGGVGRLLFRRQKSYPGLGELLERLYNSVRSPSAPLPMERATIMNTVQICEEISQRLHAVDARAEEEARRSLEERTARLPRVDHSRGVVLVTGGSGFLGRPTLRELRQRGWPVRALVRRKPSARAQVPGVEYVEGDLGREVPPEALKDVSVVAHLAAETAGNQAAHERNSIVATRNLLDAMQRAGVRRLINISSVAVLKPGPSVLQEDSPVDRGNLARGPYVWAKAEAEAIAIEHAATGVVDVRTIRLGPLVDFEDFTPPGRLGRDVVRLFVGMGGPSKPLSVCDVHTAAKVIRSYAESFEAAPPMVNLVEVPPTTRGDLANRLRKSRPELKFFWMPFPVLKMLSGLAVLLQKALRPGKPALDLYAAFKSENYHPAVAQRVIAAANTAPPAPIEERSESAA</sequence>
<accession>A0ABS1WZ36</accession>